<keyword evidence="1" id="KW-0540">Nuclease</keyword>
<keyword evidence="2" id="KW-1185">Reference proteome</keyword>
<reference evidence="1 2" key="1">
    <citation type="submission" date="2016-08" db="EMBL/GenBank/DDBJ databases">
        <authorList>
            <consortium name="Lentinula edodes genome sequencing consortium"/>
            <person name="Sakamoto Y."/>
            <person name="Nakade K."/>
            <person name="Sato S."/>
            <person name="Yoshida Y."/>
            <person name="Miyazaki K."/>
            <person name="Natsume S."/>
            <person name="Konno N."/>
        </authorList>
    </citation>
    <scope>NUCLEOTIDE SEQUENCE [LARGE SCALE GENOMIC DNA]</scope>
    <source>
        <strain evidence="1 2">NBRC 111202</strain>
    </source>
</reference>
<dbReference type="Proteomes" id="UP000188533">
    <property type="component" value="Unassembled WGS sequence"/>
</dbReference>
<comment type="caution">
    <text evidence="1">The sequence shown here is derived from an EMBL/GenBank/DDBJ whole genome shotgun (WGS) entry which is preliminary data.</text>
</comment>
<accession>A0A1Q3EB66</accession>
<keyword evidence="1" id="KW-0255">Endonuclease</keyword>
<dbReference type="AlphaFoldDB" id="A0A1Q3EB66"/>
<organism evidence="1 2">
    <name type="scientific">Lentinula edodes</name>
    <name type="common">Shiitake mushroom</name>
    <name type="synonym">Lentinus edodes</name>
    <dbReference type="NCBI Taxonomy" id="5353"/>
    <lineage>
        <taxon>Eukaryota</taxon>
        <taxon>Fungi</taxon>
        <taxon>Dikarya</taxon>
        <taxon>Basidiomycota</taxon>
        <taxon>Agaricomycotina</taxon>
        <taxon>Agaricomycetes</taxon>
        <taxon>Agaricomycetidae</taxon>
        <taxon>Agaricales</taxon>
        <taxon>Marasmiineae</taxon>
        <taxon>Omphalotaceae</taxon>
        <taxon>Lentinula</taxon>
    </lineage>
</organism>
<dbReference type="EMBL" id="BDGU01000192">
    <property type="protein sequence ID" value="GAW04432.1"/>
    <property type="molecule type" value="Genomic_DNA"/>
</dbReference>
<proteinExistence type="predicted"/>
<evidence type="ECO:0000313" key="1">
    <source>
        <dbReference type="EMBL" id="GAW04432.1"/>
    </source>
</evidence>
<name>A0A1Q3EB66_LENED</name>
<dbReference type="GO" id="GO:0004519">
    <property type="term" value="F:endonuclease activity"/>
    <property type="evidence" value="ECO:0007669"/>
    <property type="project" value="UniProtKB-KW"/>
</dbReference>
<protein>
    <submittedName>
        <fullName evidence="1">HNH endonuclease</fullName>
    </submittedName>
</protein>
<gene>
    <name evidence="1" type="ORF">LENED_006221</name>
</gene>
<evidence type="ECO:0000313" key="2">
    <source>
        <dbReference type="Proteomes" id="UP000188533"/>
    </source>
</evidence>
<keyword evidence="1" id="KW-0378">Hydrolase</keyword>
<sequence length="182" mass="20616">MIIEGLSPGLLSPQNVQYKSQVPNSLSAYTSVYNFQTKVLEDDANGYLLILAPMLCEQRSSGQLYRALVMKLFMTSEIHMYIDFFTGNAMHICLVKKYKGPCTPILSSHSSRPSFDALKKQLQDEIRQAPANHQQAKDRALYRDGLSDDKKCLLFLSVLAYMVSLTNCNFGLRLRKLPIIMK</sequence>
<reference evidence="1 2" key="2">
    <citation type="submission" date="2017-02" db="EMBL/GenBank/DDBJ databases">
        <title>A genome survey and senescence transcriptome analysis in Lentinula edodes.</title>
        <authorList>
            <person name="Sakamoto Y."/>
            <person name="Nakade K."/>
            <person name="Sato S."/>
            <person name="Yoshida Y."/>
            <person name="Miyazaki K."/>
            <person name="Natsume S."/>
            <person name="Konno N."/>
        </authorList>
    </citation>
    <scope>NUCLEOTIDE SEQUENCE [LARGE SCALE GENOMIC DNA]</scope>
    <source>
        <strain evidence="1 2">NBRC 111202</strain>
    </source>
</reference>